<dbReference type="Gene3D" id="1.20.1280.50">
    <property type="match status" value="1"/>
</dbReference>
<dbReference type="PROSITE" id="PS50181">
    <property type="entry name" value="FBOX"/>
    <property type="match status" value="1"/>
</dbReference>
<dbReference type="PANTHER" id="PTHR12874:SF9">
    <property type="entry name" value="F-BOX ONLY PROTEIN 48"/>
    <property type="match status" value="1"/>
</dbReference>
<dbReference type="InterPro" id="IPR036047">
    <property type="entry name" value="F-box-like_dom_sf"/>
</dbReference>
<feature type="domain" description="F-box" evidence="1">
    <location>
        <begin position="57"/>
        <end position="104"/>
    </location>
</feature>
<evidence type="ECO:0000313" key="3">
    <source>
        <dbReference type="Proteomes" id="UP000077266"/>
    </source>
</evidence>
<dbReference type="SUPFAM" id="SSF81383">
    <property type="entry name" value="F-box domain"/>
    <property type="match status" value="1"/>
</dbReference>
<evidence type="ECO:0000259" key="1">
    <source>
        <dbReference type="PROSITE" id="PS50181"/>
    </source>
</evidence>
<dbReference type="Pfam" id="PF12937">
    <property type="entry name" value="F-box-like"/>
    <property type="match status" value="1"/>
</dbReference>
<name>A0A165ZYQ9_EXIGL</name>
<dbReference type="AlphaFoldDB" id="A0A165ZYQ9"/>
<keyword evidence="3" id="KW-1185">Reference proteome</keyword>
<protein>
    <recommendedName>
        <fullName evidence="1">F-box domain-containing protein</fullName>
    </recommendedName>
</protein>
<sequence>MSGAVHKQIYGLVVEIMREIMRELSSASDVKAAARAIRCVVDQALPDAKQSWNTSTVWTIAHFPPELLAQIFSWLDIAGRARVTEVCRDWRAVALGDPSLWTQIKLRNDEDMHCFDSLLRRAGTLFLALDLDYQDPDAVAPIIADNISRISSLTLRGICPTGLFHGPSATQLREFEYRNEVISIPRSSWAPNLQHLSLSGFRVPLLGNDRPFRHLTHFYGSLLNSDARRTPGLYAPSLVILEFIKCRSRPFDWRKDLPQFHAPNLRELVVAFRVGEKPSYVLQLVKGLRVLLRDTLGLPTGSISRLTLRNFLAQDGDIAVLSQIAQEVIMTDDPDDSIHSTSP</sequence>
<dbReference type="PANTHER" id="PTHR12874">
    <property type="entry name" value="F-BOX ONLY PROTEIN 48-RELATED"/>
    <property type="match status" value="1"/>
</dbReference>
<reference evidence="2 3" key="1">
    <citation type="journal article" date="2016" name="Mol. Biol. Evol.">
        <title>Comparative Genomics of Early-Diverging Mushroom-Forming Fungi Provides Insights into the Origins of Lignocellulose Decay Capabilities.</title>
        <authorList>
            <person name="Nagy L.G."/>
            <person name="Riley R."/>
            <person name="Tritt A."/>
            <person name="Adam C."/>
            <person name="Daum C."/>
            <person name="Floudas D."/>
            <person name="Sun H."/>
            <person name="Yadav J.S."/>
            <person name="Pangilinan J."/>
            <person name="Larsson K.H."/>
            <person name="Matsuura K."/>
            <person name="Barry K."/>
            <person name="Labutti K."/>
            <person name="Kuo R."/>
            <person name="Ohm R.A."/>
            <person name="Bhattacharya S.S."/>
            <person name="Shirouzu T."/>
            <person name="Yoshinaga Y."/>
            <person name="Martin F.M."/>
            <person name="Grigoriev I.V."/>
            <person name="Hibbett D.S."/>
        </authorList>
    </citation>
    <scope>NUCLEOTIDE SEQUENCE [LARGE SCALE GENOMIC DNA]</scope>
    <source>
        <strain evidence="2 3">HHB12029</strain>
    </source>
</reference>
<dbReference type="GO" id="GO:0019005">
    <property type="term" value="C:SCF ubiquitin ligase complex"/>
    <property type="evidence" value="ECO:0007669"/>
    <property type="project" value="TreeGrafter"/>
</dbReference>
<accession>A0A165ZYQ9</accession>
<dbReference type="InterPro" id="IPR001810">
    <property type="entry name" value="F-box_dom"/>
</dbReference>
<evidence type="ECO:0000313" key="2">
    <source>
        <dbReference type="EMBL" id="KZV86909.1"/>
    </source>
</evidence>
<dbReference type="InParanoid" id="A0A165ZYQ9"/>
<gene>
    <name evidence="2" type="ORF">EXIGLDRAFT_752556</name>
</gene>
<dbReference type="GO" id="GO:0031146">
    <property type="term" value="P:SCF-dependent proteasomal ubiquitin-dependent protein catabolic process"/>
    <property type="evidence" value="ECO:0007669"/>
    <property type="project" value="TreeGrafter"/>
</dbReference>
<dbReference type="Proteomes" id="UP000077266">
    <property type="component" value="Unassembled WGS sequence"/>
</dbReference>
<dbReference type="OrthoDB" id="2269034at2759"/>
<proteinExistence type="predicted"/>
<organism evidence="2 3">
    <name type="scientific">Exidia glandulosa HHB12029</name>
    <dbReference type="NCBI Taxonomy" id="1314781"/>
    <lineage>
        <taxon>Eukaryota</taxon>
        <taxon>Fungi</taxon>
        <taxon>Dikarya</taxon>
        <taxon>Basidiomycota</taxon>
        <taxon>Agaricomycotina</taxon>
        <taxon>Agaricomycetes</taxon>
        <taxon>Auriculariales</taxon>
        <taxon>Exidiaceae</taxon>
        <taxon>Exidia</taxon>
    </lineage>
</organism>
<dbReference type="EMBL" id="KV426141">
    <property type="protein sequence ID" value="KZV86909.1"/>
    <property type="molecule type" value="Genomic_DNA"/>
</dbReference>
<dbReference type="GO" id="GO:0005737">
    <property type="term" value="C:cytoplasm"/>
    <property type="evidence" value="ECO:0007669"/>
    <property type="project" value="TreeGrafter"/>
</dbReference>